<organism evidence="7 8">
    <name type="scientific">Paracoccus cavernae</name>
    <dbReference type="NCBI Taxonomy" id="1571207"/>
    <lineage>
        <taxon>Bacteria</taxon>
        <taxon>Pseudomonadati</taxon>
        <taxon>Pseudomonadota</taxon>
        <taxon>Alphaproteobacteria</taxon>
        <taxon>Rhodobacterales</taxon>
        <taxon>Paracoccaceae</taxon>
        <taxon>Paracoccus</taxon>
    </lineage>
</organism>
<dbReference type="PANTHER" id="PTHR42953:SF3">
    <property type="entry name" value="HIGH-AFFINITY ZINC UPTAKE SYSTEM PROTEIN ZNUA"/>
    <property type="match status" value="1"/>
</dbReference>
<evidence type="ECO:0000256" key="5">
    <source>
        <dbReference type="ARBA" id="ARBA00022906"/>
    </source>
</evidence>
<feature type="signal peptide" evidence="6">
    <location>
        <begin position="1"/>
        <end position="36"/>
    </location>
</feature>
<protein>
    <recommendedName>
        <fullName evidence="2">High-affinity zinc uptake system protein ZnuA</fullName>
    </recommendedName>
</protein>
<reference evidence="8" key="1">
    <citation type="journal article" date="2019" name="Int. J. Syst. Evol. Microbiol.">
        <title>The Global Catalogue of Microorganisms (GCM) 10K type strain sequencing project: providing services to taxonomists for standard genome sequencing and annotation.</title>
        <authorList>
            <consortium name="The Broad Institute Genomics Platform"/>
            <consortium name="The Broad Institute Genome Sequencing Center for Infectious Disease"/>
            <person name="Wu L."/>
            <person name="Ma J."/>
        </authorList>
    </citation>
    <scope>NUCLEOTIDE SEQUENCE [LARGE SCALE GENOMIC DNA]</scope>
    <source>
        <strain evidence="8">CECT 8482</strain>
    </source>
</reference>
<accession>A0ABT8DAG4</accession>
<dbReference type="PANTHER" id="PTHR42953">
    <property type="entry name" value="HIGH-AFFINITY ZINC UPTAKE SYSTEM PROTEIN ZNUA-RELATED"/>
    <property type="match status" value="1"/>
</dbReference>
<evidence type="ECO:0000256" key="4">
    <source>
        <dbReference type="ARBA" id="ARBA00022729"/>
    </source>
</evidence>
<dbReference type="Proteomes" id="UP001243846">
    <property type="component" value="Unassembled WGS sequence"/>
</dbReference>
<dbReference type="Pfam" id="PF01297">
    <property type="entry name" value="ZnuA"/>
    <property type="match status" value="1"/>
</dbReference>
<evidence type="ECO:0000256" key="2">
    <source>
        <dbReference type="ARBA" id="ARBA00015915"/>
    </source>
</evidence>
<name>A0ABT8DAG4_9RHOB</name>
<dbReference type="EMBL" id="JAUFRC010000001">
    <property type="protein sequence ID" value="MDN3712299.1"/>
    <property type="molecule type" value="Genomic_DNA"/>
</dbReference>
<keyword evidence="5" id="KW-0864">Zinc transport</keyword>
<keyword evidence="5" id="KW-0406">Ion transport</keyword>
<evidence type="ECO:0000313" key="7">
    <source>
        <dbReference type="EMBL" id="MDN3712299.1"/>
    </source>
</evidence>
<proteinExistence type="inferred from homology"/>
<evidence type="ECO:0000256" key="3">
    <source>
        <dbReference type="ARBA" id="ARBA00022448"/>
    </source>
</evidence>
<keyword evidence="3" id="KW-0813">Transport</keyword>
<comment type="similarity">
    <text evidence="1">Belongs to the bacterial solute-binding protein 9 family.</text>
</comment>
<feature type="chain" id="PRO_5045487252" description="High-affinity zinc uptake system protein ZnuA" evidence="6">
    <location>
        <begin position="37"/>
        <end position="123"/>
    </location>
</feature>
<keyword evidence="4 6" id="KW-0732">Signal</keyword>
<evidence type="ECO:0000256" key="1">
    <source>
        <dbReference type="ARBA" id="ARBA00011028"/>
    </source>
</evidence>
<evidence type="ECO:0000256" key="6">
    <source>
        <dbReference type="SAM" id="SignalP"/>
    </source>
</evidence>
<dbReference type="SUPFAM" id="SSF53807">
    <property type="entry name" value="Helical backbone' metal receptor"/>
    <property type="match status" value="1"/>
</dbReference>
<sequence>MTHLSPRKSSAFRRPIRAVLAVTGATLALAAAPALAAPPRVITDVPVTGSLVAQVMGDLATPETLLPAGSDPHDYQLRPSQAGALQDADLLIWVGPALTPWLDRAAGSLGTNTESLQLLAVSG</sequence>
<comment type="caution">
    <text evidence="7">The sequence shown here is derived from an EMBL/GenBank/DDBJ whole genome shotgun (WGS) entry which is preliminary data.</text>
</comment>
<dbReference type="Gene3D" id="3.40.50.1980">
    <property type="entry name" value="Nitrogenase molybdenum iron protein domain"/>
    <property type="match status" value="1"/>
</dbReference>
<dbReference type="InterPro" id="IPR050492">
    <property type="entry name" value="Bact_metal-bind_prot9"/>
</dbReference>
<gene>
    <name evidence="7" type="ORF">QWZ10_11900</name>
</gene>
<dbReference type="InterPro" id="IPR006127">
    <property type="entry name" value="ZnuA-like"/>
</dbReference>
<keyword evidence="5" id="KW-0862">Zinc</keyword>
<dbReference type="RefSeq" id="WP_377787033.1">
    <property type="nucleotide sequence ID" value="NZ_JBHUOC010000001.1"/>
</dbReference>
<evidence type="ECO:0000313" key="8">
    <source>
        <dbReference type="Proteomes" id="UP001243846"/>
    </source>
</evidence>
<keyword evidence="8" id="KW-1185">Reference proteome</keyword>